<evidence type="ECO:0000313" key="3">
    <source>
        <dbReference type="Proteomes" id="UP000772434"/>
    </source>
</evidence>
<feature type="region of interest" description="Disordered" evidence="1">
    <location>
        <begin position="1"/>
        <end position="40"/>
    </location>
</feature>
<dbReference type="Proteomes" id="UP000772434">
    <property type="component" value="Unassembled WGS sequence"/>
</dbReference>
<comment type="caution">
    <text evidence="2">The sequence shown here is derived from an EMBL/GenBank/DDBJ whole genome shotgun (WGS) entry which is preliminary data.</text>
</comment>
<reference evidence="2" key="1">
    <citation type="submission" date="2020-11" db="EMBL/GenBank/DDBJ databases">
        <authorList>
            <consortium name="DOE Joint Genome Institute"/>
            <person name="Ahrendt S."/>
            <person name="Riley R."/>
            <person name="Andreopoulos W."/>
            <person name="Labutti K."/>
            <person name="Pangilinan J."/>
            <person name="Ruiz-Duenas F.J."/>
            <person name="Barrasa J.M."/>
            <person name="Sanchez-Garcia M."/>
            <person name="Camarero S."/>
            <person name="Miyauchi S."/>
            <person name="Serrano A."/>
            <person name="Linde D."/>
            <person name="Babiker R."/>
            <person name="Drula E."/>
            <person name="Ayuso-Fernandez I."/>
            <person name="Pacheco R."/>
            <person name="Padilla G."/>
            <person name="Ferreira P."/>
            <person name="Barriuso J."/>
            <person name="Kellner H."/>
            <person name="Castanera R."/>
            <person name="Alfaro M."/>
            <person name="Ramirez L."/>
            <person name="Pisabarro A.G."/>
            <person name="Kuo A."/>
            <person name="Tritt A."/>
            <person name="Lipzen A."/>
            <person name="He G."/>
            <person name="Yan M."/>
            <person name="Ng V."/>
            <person name="Cullen D."/>
            <person name="Martin F."/>
            <person name="Rosso M.-N."/>
            <person name="Henrissat B."/>
            <person name="Hibbett D."/>
            <person name="Martinez A.T."/>
            <person name="Grigoriev I.V."/>
        </authorList>
    </citation>
    <scope>NUCLEOTIDE SEQUENCE</scope>
    <source>
        <strain evidence="2">AH 40177</strain>
    </source>
</reference>
<evidence type="ECO:0000256" key="1">
    <source>
        <dbReference type="SAM" id="MobiDB-lite"/>
    </source>
</evidence>
<name>A0A9P5P253_9AGAR</name>
<dbReference type="EMBL" id="JADNRY010000666">
    <property type="protein sequence ID" value="KAF9030518.1"/>
    <property type="molecule type" value="Genomic_DNA"/>
</dbReference>
<accession>A0A9P5P253</accession>
<gene>
    <name evidence="2" type="ORF">BDP27DRAFT_1375264</name>
</gene>
<organism evidence="2 3">
    <name type="scientific">Rhodocollybia butyracea</name>
    <dbReference type="NCBI Taxonomy" id="206335"/>
    <lineage>
        <taxon>Eukaryota</taxon>
        <taxon>Fungi</taxon>
        <taxon>Dikarya</taxon>
        <taxon>Basidiomycota</taxon>
        <taxon>Agaricomycotina</taxon>
        <taxon>Agaricomycetes</taxon>
        <taxon>Agaricomycetidae</taxon>
        <taxon>Agaricales</taxon>
        <taxon>Marasmiineae</taxon>
        <taxon>Omphalotaceae</taxon>
        <taxon>Rhodocollybia</taxon>
    </lineage>
</organism>
<dbReference type="AlphaFoldDB" id="A0A9P5P253"/>
<evidence type="ECO:0000313" key="2">
    <source>
        <dbReference type="EMBL" id="KAF9030518.1"/>
    </source>
</evidence>
<feature type="region of interest" description="Disordered" evidence="1">
    <location>
        <begin position="287"/>
        <end position="307"/>
    </location>
</feature>
<feature type="compositionally biased region" description="Polar residues" evidence="1">
    <location>
        <begin position="13"/>
        <end position="34"/>
    </location>
</feature>
<feature type="region of interest" description="Disordered" evidence="1">
    <location>
        <begin position="53"/>
        <end position="83"/>
    </location>
</feature>
<keyword evidence="3" id="KW-1185">Reference proteome</keyword>
<proteinExistence type="predicted"/>
<protein>
    <submittedName>
        <fullName evidence="2">Uncharacterized protein</fullName>
    </submittedName>
</protein>
<sequence>MKDQKDQKDPWVQQYSGGENTGRPTETATTGRQASDSKRSFTRSLSALFGLTDGIDYKGSCKGRPGRNAFEGNMGQPSEAEEKERHTEWEKLQNEFKSHFMVPQAGSSSLIKPTSATVTFIDIKGADLGTGDTKFPSGRGSSMTEALNTLDNTEAKITYKDGYIDGDKGEGRKLVPGGKGSDPNEWYTAISKGKPGQDHFVPFKGEPSAGGEKDSLSPIINHLADSHPNPATSKAPDIIMNAPTTRARKAIKKAVVLIASVTNLKNLDVEAEFHQTRRTFRVQDYAYPRASDPPTHHRVSVTSSTGWRSERSRMTGYTLKLSQPTSHYRVQLKQEKILLWLRTPSRY</sequence>